<evidence type="ECO:0000313" key="4">
    <source>
        <dbReference type="Proteomes" id="UP001269144"/>
    </source>
</evidence>
<proteinExistence type="predicted"/>
<dbReference type="EMBL" id="JAVQLW010000001">
    <property type="protein sequence ID" value="MDS9468016.1"/>
    <property type="molecule type" value="Genomic_DNA"/>
</dbReference>
<gene>
    <name evidence="3" type="ORF">RGQ15_10605</name>
</gene>
<keyword evidence="2" id="KW-0472">Membrane</keyword>
<sequence>MPRLVKLYLVSIVWGICLALAFTALLIGFDVAGLRGLVIETRGGSIAVAMLAIFHALLFSGVQFGIFVMRMASDDNPRSRGGRLKTTLQNRRDSSAIRVSAATKHGSGHGCQAL</sequence>
<evidence type="ECO:0000313" key="3">
    <source>
        <dbReference type="EMBL" id="MDS9468016.1"/>
    </source>
</evidence>
<keyword evidence="4" id="KW-1185">Reference proteome</keyword>
<evidence type="ECO:0000256" key="2">
    <source>
        <dbReference type="SAM" id="Phobius"/>
    </source>
</evidence>
<dbReference type="RefSeq" id="WP_311160188.1">
    <property type="nucleotide sequence ID" value="NZ_JAVQLW010000001.1"/>
</dbReference>
<organism evidence="3 4">
    <name type="scientific">Paracoccus aurantius</name>
    <dbReference type="NCBI Taxonomy" id="3073814"/>
    <lineage>
        <taxon>Bacteria</taxon>
        <taxon>Pseudomonadati</taxon>
        <taxon>Pseudomonadota</taxon>
        <taxon>Alphaproteobacteria</taxon>
        <taxon>Rhodobacterales</taxon>
        <taxon>Paracoccaceae</taxon>
        <taxon>Paracoccus</taxon>
    </lineage>
</organism>
<comment type="caution">
    <text evidence="3">The sequence shown here is derived from an EMBL/GenBank/DDBJ whole genome shotgun (WGS) entry which is preliminary data.</text>
</comment>
<keyword evidence="2" id="KW-0812">Transmembrane</keyword>
<dbReference type="Proteomes" id="UP001269144">
    <property type="component" value="Unassembled WGS sequence"/>
</dbReference>
<feature type="region of interest" description="Disordered" evidence="1">
    <location>
        <begin position="74"/>
        <end position="114"/>
    </location>
</feature>
<reference evidence="4" key="1">
    <citation type="submission" date="2023-07" db="EMBL/GenBank/DDBJ databases">
        <title>Paracoccus sp. MBLB3053 whole genome sequence.</title>
        <authorList>
            <person name="Hwang C.Y."/>
            <person name="Cho E.-S."/>
            <person name="Seo M.-J."/>
        </authorList>
    </citation>
    <scope>NUCLEOTIDE SEQUENCE [LARGE SCALE GENOMIC DNA]</scope>
    <source>
        <strain evidence="4">MBLB3053</strain>
    </source>
</reference>
<evidence type="ECO:0000256" key="1">
    <source>
        <dbReference type="SAM" id="MobiDB-lite"/>
    </source>
</evidence>
<feature type="transmembrane region" description="Helical" evidence="2">
    <location>
        <begin position="7"/>
        <end position="27"/>
    </location>
</feature>
<feature type="transmembrane region" description="Helical" evidence="2">
    <location>
        <begin position="47"/>
        <end position="69"/>
    </location>
</feature>
<name>A0ABU2HSL1_9RHOB</name>
<protein>
    <submittedName>
        <fullName evidence="3">Uncharacterized protein</fullName>
    </submittedName>
</protein>
<keyword evidence="2" id="KW-1133">Transmembrane helix</keyword>
<accession>A0ABU2HSL1</accession>